<protein>
    <recommendedName>
        <fullName evidence="3">ATP-grasp domain-containing protein</fullName>
    </recommendedName>
</protein>
<dbReference type="Proteomes" id="UP001207582">
    <property type="component" value="Unassembled WGS sequence"/>
</dbReference>
<name>A0ABT3J5L2_9RHOB</name>
<accession>A0ABT3J5L2</accession>
<comment type="caution">
    <text evidence="1">The sequence shown here is derived from an EMBL/GenBank/DDBJ whole genome shotgun (WGS) entry which is preliminary data.</text>
</comment>
<dbReference type="RefSeq" id="WP_264772619.1">
    <property type="nucleotide sequence ID" value="NZ_JAPDOG010000014.1"/>
</dbReference>
<reference evidence="1 2" key="1">
    <citation type="submission" date="2022-10" db="EMBL/GenBank/DDBJ databases">
        <title>Defluviimonas sp. CAU 1641 isolated from mud.</title>
        <authorList>
            <person name="Kim W."/>
        </authorList>
    </citation>
    <scope>NUCLEOTIDE SEQUENCE [LARGE SCALE GENOMIC DNA]</scope>
    <source>
        <strain evidence="1 2">CAU 1641</strain>
    </source>
</reference>
<evidence type="ECO:0000313" key="2">
    <source>
        <dbReference type="Proteomes" id="UP001207582"/>
    </source>
</evidence>
<dbReference type="EMBL" id="JAPDOG010000014">
    <property type="protein sequence ID" value="MCW3782986.1"/>
    <property type="molecule type" value="Genomic_DNA"/>
</dbReference>
<organism evidence="1 2">
    <name type="scientific">Defluviimonas salinarum</name>
    <dbReference type="NCBI Taxonomy" id="2992147"/>
    <lineage>
        <taxon>Bacteria</taxon>
        <taxon>Pseudomonadati</taxon>
        <taxon>Pseudomonadota</taxon>
        <taxon>Alphaproteobacteria</taxon>
        <taxon>Rhodobacterales</taxon>
        <taxon>Paracoccaceae</taxon>
        <taxon>Albidovulum</taxon>
    </lineage>
</organism>
<keyword evidence="2" id="KW-1185">Reference proteome</keyword>
<gene>
    <name evidence="1" type="ORF">OM960_15665</name>
</gene>
<evidence type="ECO:0000313" key="1">
    <source>
        <dbReference type="EMBL" id="MCW3782986.1"/>
    </source>
</evidence>
<sequence length="338" mass="37974">MAALYYRLTNTTDPEERLEDACLWKAMHDQYGDGITLLPDGARAPREGMMFGRTRHFEPFAALAAGPNLDYWRDPGFLAGISREFHLCDLEEAEERVRLLHESGRDAFVKACEQKLMTLRIPVGESFGAAIGDMVWSFIDKPDSLLVQEYVAMRNERRFVVIDRKIVTHSPVAWHLTPLSRAHAIEGAGLPIDDLHYDSPRVTTARFDPHLTRRMIAHVERVAAGMSRPHAIVDVAELCDKRIETIEFNPCQPGMFGLYACDPRAIAEASQALLPDDLLREVERRRAEEDPFPVPEEETAGRPAMARFPHLFADPGAVSSEVSRAIADLDFEDEPTGP</sequence>
<proteinExistence type="predicted"/>
<evidence type="ECO:0008006" key="3">
    <source>
        <dbReference type="Google" id="ProtNLM"/>
    </source>
</evidence>